<dbReference type="EnsemblPlants" id="TuG1812G0200005344.01.T01">
    <property type="protein sequence ID" value="TuG1812G0200005344.01.T01.cds376054"/>
    <property type="gene ID" value="TuG1812G0200005344.01"/>
</dbReference>
<reference evidence="1" key="2">
    <citation type="submission" date="2018-03" db="EMBL/GenBank/DDBJ databases">
        <title>The Triticum urartu genome reveals the dynamic nature of wheat genome evolution.</title>
        <authorList>
            <person name="Ling H."/>
            <person name="Ma B."/>
            <person name="Shi X."/>
            <person name="Liu H."/>
            <person name="Dong L."/>
            <person name="Sun H."/>
            <person name="Cao Y."/>
            <person name="Gao Q."/>
            <person name="Zheng S."/>
            <person name="Li Y."/>
            <person name="Yu Y."/>
            <person name="Du H."/>
            <person name="Qi M."/>
            <person name="Li Y."/>
            <person name="Yu H."/>
            <person name="Cui Y."/>
            <person name="Wang N."/>
            <person name="Chen C."/>
            <person name="Wu H."/>
            <person name="Zhao Y."/>
            <person name="Zhang J."/>
            <person name="Li Y."/>
            <person name="Zhou W."/>
            <person name="Zhang B."/>
            <person name="Hu W."/>
            <person name="Eijk M."/>
            <person name="Tang J."/>
            <person name="Witsenboer H."/>
            <person name="Zhao S."/>
            <person name="Li Z."/>
            <person name="Zhang A."/>
            <person name="Wang D."/>
            <person name="Liang C."/>
        </authorList>
    </citation>
    <scope>NUCLEOTIDE SEQUENCE [LARGE SCALE GENOMIC DNA]</scope>
    <source>
        <strain evidence="1">cv. G1812</strain>
    </source>
</reference>
<reference evidence="1" key="3">
    <citation type="submission" date="2022-06" db="UniProtKB">
        <authorList>
            <consortium name="EnsemblPlants"/>
        </authorList>
    </citation>
    <scope>IDENTIFICATION</scope>
</reference>
<dbReference type="Gramene" id="TuG1812G0200005344.01.T01">
    <property type="protein sequence ID" value="TuG1812G0200005344.01.T01.cds376054"/>
    <property type="gene ID" value="TuG1812G0200005344.01"/>
</dbReference>
<dbReference type="AlphaFoldDB" id="A0A8R7TN45"/>
<accession>A0A8R7TN45</accession>
<reference evidence="2" key="1">
    <citation type="journal article" date="2013" name="Nature">
        <title>Draft genome of the wheat A-genome progenitor Triticum urartu.</title>
        <authorList>
            <person name="Ling H.Q."/>
            <person name="Zhao S."/>
            <person name="Liu D."/>
            <person name="Wang J."/>
            <person name="Sun H."/>
            <person name="Zhang C."/>
            <person name="Fan H."/>
            <person name="Li D."/>
            <person name="Dong L."/>
            <person name="Tao Y."/>
            <person name="Gao C."/>
            <person name="Wu H."/>
            <person name="Li Y."/>
            <person name="Cui Y."/>
            <person name="Guo X."/>
            <person name="Zheng S."/>
            <person name="Wang B."/>
            <person name="Yu K."/>
            <person name="Liang Q."/>
            <person name="Yang W."/>
            <person name="Lou X."/>
            <person name="Chen J."/>
            <person name="Feng M."/>
            <person name="Jian J."/>
            <person name="Zhang X."/>
            <person name="Luo G."/>
            <person name="Jiang Y."/>
            <person name="Liu J."/>
            <person name="Wang Z."/>
            <person name="Sha Y."/>
            <person name="Zhang B."/>
            <person name="Wu H."/>
            <person name="Tang D."/>
            <person name="Shen Q."/>
            <person name="Xue P."/>
            <person name="Zou S."/>
            <person name="Wang X."/>
            <person name="Liu X."/>
            <person name="Wang F."/>
            <person name="Yang Y."/>
            <person name="An X."/>
            <person name="Dong Z."/>
            <person name="Zhang K."/>
            <person name="Zhang X."/>
            <person name="Luo M.C."/>
            <person name="Dvorak J."/>
            <person name="Tong Y."/>
            <person name="Wang J."/>
            <person name="Yang H."/>
            <person name="Li Z."/>
            <person name="Wang D."/>
            <person name="Zhang A."/>
            <person name="Wang J."/>
        </authorList>
    </citation>
    <scope>NUCLEOTIDE SEQUENCE</scope>
    <source>
        <strain evidence="2">cv. G1812</strain>
    </source>
</reference>
<protein>
    <submittedName>
        <fullName evidence="1">Uncharacterized protein</fullName>
    </submittedName>
</protein>
<evidence type="ECO:0000313" key="2">
    <source>
        <dbReference type="Proteomes" id="UP000015106"/>
    </source>
</evidence>
<proteinExistence type="predicted"/>
<dbReference type="Proteomes" id="UP000015106">
    <property type="component" value="Chromosome 2"/>
</dbReference>
<keyword evidence="2" id="KW-1185">Reference proteome</keyword>
<evidence type="ECO:0000313" key="1">
    <source>
        <dbReference type="EnsemblPlants" id="TuG1812G0200005344.01.T01.cds376054"/>
    </source>
</evidence>
<name>A0A8R7TN45_TRIUA</name>
<organism evidence="1 2">
    <name type="scientific">Triticum urartu</name>
    <name type="common">Red wild einkorn</name>
    <name type="synonym">Crithodium urartu</name>
    <dbReference type="NCBI Taxonomy" id="4572"/>
    <lineage>
        <taxon>Eukaryota</taxon>
        <taxon>Viridiplantae</taxon>
        <taxon>Streptophyta</taxon>
        <taxon>Embryophyta</taxon>
        <taxon>Tracheophyta</taxon>
        <taxon>Spermatophyta</taxon>
        <taxon>Magnoliopsida</taxon>
        <taxon>Liliopsida</taxon>
        <taxon>Poales</taxon>
        <taxon>Poaceae</taxon>
        <taxon>BOP clade</taxon>
        <taxon>Pooideae</taxon>
        <taxon>Triticodae</taxon>
        <taxon>Triticeae</taxon>
        <taxon>Triticinae</taxon>
        <taxon>Triticum</taxon>
    </lineage>
</organism>
<sequence>MTLFFLLFFVSIPKQIQPQAFECLNH</sequence>